<sequence>MQARGGTNGIEELRDAVLAIGLTVEEPAGATGMDLFLVNPAGGRISVQLKRISLASAEGLEHRLSRWVSPDGNPDLRVVVADRITEQARRVLRAAGWGWLDLRGHLHLVGKGLYVDVDVPRLSTPPDRSLPLAGRVAEEVAALMLLHPTDPASIRQIARALGRSPSSVSSAITGLRSAGLVDERRKPVVPDLFWQLAERWQPQLTDLQRAPSTASGAGSVQAVLRLGMTNIEATTGWALTDTVAAAAYGAPVGIRSDYPPDFYVPDQAIVRRAVNLLGMAHTRESRAATVRIAPIPLICASRIDRPHETWPLARPLFVALDLASDPGRGREILEGWTPPHETGPRVW</sequence>
<evidence type="ECO:0000313" key="3">
    <source>
        <dbReference type="Proteomes" id="UP001219605"/>
    </source>
</evidence>
<dbReference type="InterPro" id="IPR011991">
    <property type="entry name" value="ArsR-like_HTH"/>
</dbReference>
<accession>A0ABY7ZUQ6</accession>
<proteinExistence type="predicted"/>
<dbReference type="SUPFAM" id="SSF46785">
    <property type="entry name" value="Winged helix' DNA-binding domain"/>
    <property type="match status" value="1"/>
</dbReference>
<dbReference type="InterPro" id="IPR000835">
    <property type="entry name" value="HTH_MarR-typ"/>
</dbReference>
<dbReference type="InterPro" id="IPR036390">
    <property type="entry name" value="WH_DNA-bd_sf"/>
</dbReference>
<evidence type="ECO:0000313" key="2">
    <source>
        <dbReference type="EMBL" id="WDZ86695.1"/>
    </source>
</evidence>
<dbReference type="EMBL" id="CP118615">
    <property type="protein sequence ID" value="WDZ86695.1"/>
    <property type="molecule type" value="Genomic_DNA"/>
</dbReference>
<dbReference type="Pfam" id="PF01047">
    <property type="entry name" value="MarR"/>
    <property type="match status" value="1"/>
</dbReference>
<gene>
    <name evidence="2" type="ORF">PVK37_10010</name>
</gene>
<name>A0ABY7ZUQ6_9ACTN</name>
<dbReference type="RefSeq" id="WP_275033544.1">
    <property type="nucleotide sequence ID" value="NZ_CP118615.1"/>
</dbReference>
<organism evidence="2 3">
    <name type="scientific">Micromonospora cathayae</name>
    <dbReference type="NCBI Taxonomy" id="3028804"/>
    <lineage>
        <taxon>Bacteria</taxon>
        <taxon>Bacillati</taxon>
        <taxon>Actinomycetota</taxon>
        <taxon>Actinomycetes</taxon>
        <taxon>Micromonosporales</taxon>
        <taxon>Micromonosporaceae</taxon>
        <taxon>Micromonospora</taxon>
    </lineage>
</organism>
<reference evidence="2 3" key="1">
    <citation type="submission" date="2023-02" db="EMBL/GenBank/DDBJ databases">
        <authorList>
            <person name="Mo P."/>
        </authorList>
    </citation>
    <scope>NUCLEOTIDE SEQUENCE [LARGE SCALE GENOMIC DNA]</scope>
    <source>
        <strain evidence="2 3">HUAS 3</strain>
    </source>
</reference>
<protein>
    <submittedName>
        <fullName evidence="2">MarR family transcriptional regulator</fullName>
    </submittedName>
</protein>
<dbReference type="CDD" id="cd00090">
    <property type="entry name" value="HTH_ARSR"/>
    <property type="match status" value="1"/>
</dbReference>
<dbReference type="Gene3D" id="1.10.10.10">
    <property type="entry name" value="Winged helix-like DNA-binding domain superfamily/Winged helix DNA-binding domain"/>
    <property type="match status" value="1"/>
</dbReference>
<dbReference type="Proteomes" id="UP001219605">
    <property type="component" value="Chromosome"/>
</dbReference>
<dbReference type="InterPro" id="IPR036388">
    <property type="entry name" value="WH-like_DNA-bd_sf"/>
</dbReference>
<keyword evidence="3" id="KW-1185">Reference proteome</keyword>
<feature type="domain" description="HTH marR-type" evidence="1">
    <location>
        <begin position="139"/>
        <end position="187"/>
    </location>
</feature>
<evidence type="ECO:0000259" key="1">
    <source>
        <dbReference type="Pfam" id="PF01047"/>
    </source>
</evidence>